<evidence type="ECO:0000313" key="3">
    <source>
        <dbReference type="EMBL" id="KAB0798816.1"/>
    </source>
</evidence>
<feature type="transmembrane region" description="Helical" evidence="1">
    <location>
        <begin position="348"/>
        <end position="368"/>
    </location>
</feature>
<keyword evidence="4" id="KW-1185">Reference proteome</keyword>
<feature type="transmembrane region" description="Helical" evidence="1">
    <location>
        <begin position="489"/>
        <end position="513"/>
    </location>
</feature>
<feature type="domain" description="Nose resistant-to-fluoxetine protein N-terminal" evidence="2">
    <location>
        <begin position="15"/>
        <end position="135"/>
    </location>
</feature>
<proteinExistence type="predicted"/>
<dbReference type="InterPro" id="IPR052728">
    <property type="entry name" value="O2_lipid_transport_reg"/>
</dbReference>
<dbReference type="EMBL" id="VVIM01000005">
    <property type="protein sequence ID" value="KAB0798816.1"/>
    <property type="molecule type" value="Genomic_DNA"/>
</dbReference>
<evidence type="ECO:0000256" key="1">
    <source>
        <dbReference type="SAM" id="Phobius"/>
    </source>
</evidence>
<reference evidence="3 4" key="1">
    <citation type="journal article" date="2018" name="Elife">
        <title>Firefly genomes illuminate parallel origins of bioluminescence in beetles.</title>
        <authorList>
            <person name="Fallon T.R."/>
            <person name="Lower S.E."/>
            <person name="Chang C.H."/>
            <person name="Bessho-Uehara M."/>
            <person name="Martin G.J."/>
            <person name="Bewick A.J."/>
            <person name="Behringer M."/>
            <person name="Debat H.J."/>
            <person name="Wong I."/>
            <person name="Day J.C."/>
            <person name="Suvorov A."/>
            <person name="Silva C.J."/>
            <person name="Stanger-Hall K.F."/>
            <person name="Hall D.W."/>
            <person name="Schmitz R.J."/>
            <person name="Nelson D.R."/>
            <person name="Lewis S.M."/>
            <person name="Shigenobu S."/>
            <person name="Bybee S.M."/>
            <person name="Larracuente A.M."/>
            <person name="Oba Y."/>
            <person name="Weng J.K."/>
        </authorList>
    </citation>
    <scope>NUCLEOTIDE SEQUENCE [LARGE SCALE GENOMIC DNA]</scope>
    <source>
        <strain evidence="3">1611_PpyrPB1</strain>
        <tissue evidence="3">Whole body</tissue>
    </source>
</reference>
<dbReference type="InterPro" id="IPR002656">
    <property type="entry name" value="Acyl_transf_3_dom"/>
</dbReference>
<sequence>MDAFFAKIIRQANISSECKHQLQMLQNGLLQKEMWALKMMDAYGLHSPGSLEGNYVNLGSFDECLGINVYVGSKKFQGKYCLLDMYRTDNNTGITRTVPRVRAICVPKTCSKTDIRELCFNNYALSTECQTSDDVLEFDVKAIVALCLFGCIGLILLVATVLDYYLYYYQKETSKSWLLSFSVLTNVKRLFTVTESSNDITCLNGIRVMAMTWTAYAHFNLLILRLPATNLQDAFEFIMSSHSGYLTSSSVNVDTFLVLSAVLISYGFLSSKFKLNLFTYYSVRYIRLTPTIAVLMLFQVCLLKYVSFGPVWLETVGLLTNNCPSEWWKNLLYVQNYNELWNMCVPEGWYLAVDMQLYLLSPILLLGLRKMPKVALSGMGVLIILSAVTCFGLSWIFNMQMSGVYPYPAMSLYYTATHSRASSWLIGFILGYIMYKHSVEKNRPNIPHWAALATWAVSISVLITCIFAGNEHRLDNDKLSNAFYTLRRPAWSLGVCWMLYSCHFGFGGVINNILSANIFRILSRLMYSLYLVHILMGIILYGNIKVSVHLEEKDMFQSFWGFYVFSLLAALIMTVAIESPIQALTKYFFKKREPKPDDA</sequence>
<dbReference type="GO" id="GO:0016747">
    <property type="term" value="F:acyltransferase activity, transferring groups other than amino-acyl groups"/>
    <property type="evidence" value="ECO:0007669"/>
    <property type="project" value="InterPro"/>
</dbReference>
<feature type="transmembrane region" description="Helical" evidence="1">
    <location>
        <begin position="142"/>
        <end position="167"/>
    </location>
</feature>
<feature type="transmembrane region" description="Helical" evidence="1">
    <location>
        <begin position="525"/>
        <end position="544"/>
    </location>
</feature>
<dbReference type="Pfam" id="PF20146">
    <property type="entry name" value="NRF"/>
    <property type="match status" value="1"/>
</dbReference>
<dbReference type="PANTHER" id="PTHR11161">
    <property type="entry name" value="O-ACYLTRANSFERASE"/>
    <property type="match status" value="1"/>
</dbReference>
<organism evidence="3 4">
    <name type="scientific">Photinus pyralis</name>
    <name type="common">Common eastern firefly</name>
    <name type="synonym">Lampyris pyralis</name>
    <dbReference type="NCBI Taxonomy" id="7054"/>
    <lineage>
        <taxon>Eukaryota</taxon>
        <taxon>Metazoa</taxon>
        <taxon>Ecdysozoa</taxon>
        <taxon>Arthropoda</taxon>
        <taxon>Hexapoda</taxon>
        <taxon>Insecta</taxon>
        <taxon>Pterygota</taxon>
        <taxon>Neoptera</taxon>
        <taxon>Endopterygota</taxon>
        <taxon>Coleoptera</taxon>
        <taxon>Polyphaga</taxon>
        <taxon>Elateriformia</taxon>
        <taxon>Elateroidea</taxon>
        <taxon>Lampyridae</taxon>
        <taxon>Lampyrinae</taxon>
        <taxon>Photinus</taxon>
    </lineage>
</organism>
<protein>
    <recommendedName>
        <fullName evidence="2">Nose resistant-to-fluoxetine protein N-terminal domain-containing protein</fullName>
    </recommendedName>
</protein>
<keyword evidence="1" id="KW-0812">Transmembrane</keyword>
<accession>A0A5N4AND4</accession>
<keyword evidence="1" id="KW-0472">Membrane</keyword>
<name>A0A5N4AND4_PHOPY</name>
<dbReference type="FunCoup" id="A0A5N4AND4">
    <property type="interactions" value="9"/>
</dbReference>
<dbReference type="Proteomes" id="UP000327044">
    <property type="component" value="Unassembled WGS sequence"/>
</dbReference>
<feature type="transmembrane region" description="Helical" evidence="1">
    <location>
        <begin position="556"/>
        <end position="577"/>
    </location>
</feature>
<evidence type="ECO:0000313" key="4">
    <source>
        <dbReference type="Proteomes" id="UP000327044"/>
    </source>
</evidence>
<feature type="transmembrane region" description="Helical" evidence="1">
    <location>
        <begin position="285"/>
        <end position="306"/>
    </location>
</feature>
<dbReference type="SMART" id="SM00703">
    <property type="entry name" value="NRF"/>
    <property type="match status" value="1"/>
</dbReference>
<feature type="transmembrane region" description="Helical" evidence="1">
    <location>
        <begin position="375"/>
        <end position="397"/>
    </location>
</feature>
<evidence type="ECO:0000259" key="2">
    <source>
        <dbReference type="SMART" id="SM00703"/>
    </source>
</evidence>
<feature type="transmembrane region" description="Helical" evidence="1">
    <location>
        <begin position="447"/>
        <end position="469"/>
    </location>
</feature>
<dbReference type="InterPro" id="IPR006621">
    <property type="entry name" value="Nose-resist-to-fluoxetine_N"/>
</dbReference>
<feature type="transmembrane region" description="Helical" evidence="1">
    <location>
        <begin position="255"/>
        <end position="273"/>
    </location>
</feature>
<feature type="transmembrane region" description="Helical" evidence="1">
    <location>
        <begin position="417"/>
        <end position="435"/>
    </location>
</feature>
<comment type="caution">
    <text evidence="3">The sequence shown here is derived from an EMBL/GenBank/DDBJ whole genome shotgun (WGS) entry which is preliminary data.</text>
</comment>
<gene>
    <name evidence="3" type="ORF">PPYR_06696</name>
</gene>
<keyword evidence="1" id="KW-1133">Transmembrane helix</keyword>
<dbReference type="PANTHER" id="PTHR11161:SF0">
    <property type="entry name" value="O-ACYLTRANSFERASE LIKE PROTEIN"/>
    <property type="match status" value="1"/>
</dbReference>
<dbReference type="InParanoid" id="A0A5N4AND4"/>
<dbReference type="Pfam" id="PF01757">
    <property type="entry name" value="Acyl_transf_3"/>
    <property type="match status" value="1"/>
</dbReference>
<dbReference type="AlphaFoldDB" id="A0A5N4AND4"/>